<dbReference type="EMBL" id="MN739050">
    <property type="protein sequence ID" value="QHS86073.1"/>
    <property type="molecule type" value="Genomic_DNA"/>
</dbReference>
<organism evidence="2">
    <name type="scientific">viral metagenome</name>
    <dbReference type="NCBI Taxonomy" id="1070528"/>
    <lineage>
        <taxon>unclassified sequences</taxon>
        <taxon>metagenomes</taxon>
        <taxon>organismal metagenomes</taxon>
    </lineage>
</organism>
<reference evidence="2" key="1">
    <citation type="journal article" date="2020" name="Nature">
        <title>Giant virus diversity and host interactions through global metagenomics.</title>
        <authorList>
            <person name="Schulz F."/>
            <person name="Roux S."/>
            <person name="Paez-Espino D."/>
            <person name="Jungbluth S."/>
            <person name="Walsh D.A."/>
            <person name="Denef V.J."/>
            <person name="McMahon K.D."/>
            <person name="Konstantinidis K.T."/>
            <person name="Eloe-Fadrosh E.A."/>
            <person name="Kyrpides N.C."/>
            <person name="Woyke T."/>
        </authorList>
    </citation>
    <scope>NUCLEOTIDE SEQUENCE</scope>
    <source>
        <strain evidence="2">GVMAG-M-3300009185-7</strain>
    </source>
</reference>
<dbReference type="Pfam" id="PF18454">
    <property type="entry name" value="Mtd_N"/>
    <property type="match status" value="1"/>
</dbReference>
<dbReference type="AlphaFoldDB" id="A0A6C0B3M5"/>
<dbReference type="InterPro" id="IPR041352">
    <property type="entry name" value="Mtd_N"/>
</dbReference>
<dbReference type="Gene3D" id="2.150.10.10">
    <property type="entry name" value="Serralysin-like metalloprotease, C-terminal"/>
    <property type="match status" value="1"/>
</dbReference>
<dbReference type="SUPFAM" id="SSF69349">
    <property type="entry name" value="Phage fibre proteins"/>
    <property type="match status" value="1"/>
</dbReference>
<evidence type="ECO:0000259" key="1">
    <source>
        <dbReference type="Pfam" id="PF18454"/>
    </source>
</evidence>
<protein>
    <recommendedName>
        <fullName evidence="1">Major tropism determinant N-terminal domain-containing protein</fullName>
    </recommendedName>
</protein>
<dbReference type="InterPro" id="IPR011049">
    <property type="entry name" value="Serralysin-like_metalloprot_C"/>
</dbReference>
<name>A0A6C0B3M5_9ZZZZ</name>
<sequence length="390" mass="40997">MAEIVTLKFRRGTTNEWVQSTRPLAQGEPGFDVVSGALKIGDGMSSWQNLPGFFPSSNLVNYVAGTTPISIGYQSSSGITGTVAVGGGAGSVTQGSYAVALGRQAGFQNQGVAGVAMGIQAGYQNQGAGAVAIGVKAGYSGQGRNAIAIGTGAGTVNQADNSIILNASNVGVTGPGQSGAFYVSPVRNASSPYVMNYNPTTSEVSYSQQLDSSSGIDAYTLIKQLLSTELTATLVGSGTTTFDISELLPVIRTFPTSVTDILGEFTGNAFQFNAYWGVNSSYGSVMTSGYLRFSLRSITAGDTSTDSSSNKIIYDIAELNKKAIAFDDKLVNTYEIKFQYLIAETEDTILQLVMDWVDIDVSTEIRIDGVVLVPFAYQQIIPPGFTFNKS</sequence>
<proteinExistence type="predicted"/>
<feature type="domain" description="Major tropism determinant N-terminal" evidence="1">
    <location>
        <begin position="8"/>
        <end position="44"/>
    </location>
</feature>
<evidence type="ECO:0000313" key="2">
    <source>
        <dbReference type="EMBL" id="QHS86073.1"/>
    </source>
</evidence>
<accession>A0A6C0B3M5</accession>